<organism evidence="1">
    <name type="scientific">Culex pipiens</name>
    <name type="common">House mosquito</name>
    <dbReference type="NCBI Taxonomy" id="7175"/>
    <lineage>
        <taxon>Eukaryota</taxon>
        <taxon>Metazoa</taxon>
        <taxon>Ecdysozoa</taxon>
        <taxon>Arthropoda</taxon>
        <taxon>Hexapoda</taxon>
        <taxon>Insecta</taxon>
        <taxon>Pterygota</taxon>
        <taxon>Neoptera</taxon>
        <taxon>Endopterygota</taxon>
        <taxon>Diptera</taxon>
        <taxon>Nematocera</taxon>
        <taxon>Culicoidea</taxon>
        <taxon>Culicidae</taxon>
        <taxon>Culicinae</taxon>
        <taxon>Culicini</taxon>
        <taxon>Culex</taxon>
        <taxon>Culex</taxon>
    </lineage>
</organism>
<protein>
    <submittedName>
        <fullName evidence="1">(northern house mosquito) hypothetical protein</fullName>
    </submittedName>
</protein>
<reference evidence="1" key="1">
    <citation type="submission" date="2021-05" db="EMBL/GenBank/DDBJ databases">
        <authorList>
            <person name="Alioto T."/>
            <person name="Alioto T."/>
            <person name="Gomez Garrido J."/>
        </authorList>
    </citation>
    <scope>NUCLEOTIDE SEQUENCE</scope>
</reference>
<sequence length="102" mass="11737">MRRSYRKRISGAVRQAEERPRVQDRFNVRQDGSKFFEGKHRVLQRSFQVCLDALHARLPQSAEVGSPGRDEAPLDGLGHEQILDSTLQKVLLEELVHFAQRS</sequence>
<name>A0A8D8AUD0_CULPI</name>
<evidence type="ECO:0000313" key="1">
    <source>
        <dbReference type="EMBL" id="CAG6463382.1"/>
    </source>
</evidence>
<accession>A0A8D8AUD0</accession>
<dbReference type="EMBL" id="HBUE01047889">
    <property type="protein sequence ID" value="CAG6463382.1"/>
    <property type="molecule type" value="Transcribed_RNA"/>
</dbReference>
<dbReference type="AlphaFoldDB" id="A0A8D8AUD0"/>
<proteinExistence type="predicted"/>